<protein>
    <submittedName>
        <fullName evidence="2">Uncharacterized protein</fullName>
    </submittedName>
</protein>
<keyword evidence="1" id="KW-1133">Transmembrane helix</keyword>
<keyword evidence="1" id="KW-0812">Transmembrane</keyword>
<proteinExistence type="predicted"/>
<feature type="transmembrane region" description="Helical" evidence="1">
    <location>
        <begin position="31"/>
        <end position="49"/>
    </location>
</feature>
<gene>
    <name evidence="2" type="ORF">HZI73_15155</name>
</gene>
<evidence type="ECO:0000256" key="1">
    <source>
        <dbReference type="SAM" id="Phobius"/>
    </source>
</evidence>
<dbReference type="KEGG" id="vpy:HZI73_15155"/>
<organism evidence="2 3">
    <name type="scientific">Vallitalea pronyensis</name>
    <dbReference type="NCBI Taxonomy" id="1348613"/>
    <lineage>
        <taxon>Bacteria</taxon>
        <taxon>Bacillati</taxon>
        <taxon>Bacillota</taxon>
        <taxon>Clostridia</taxon>
        <taxon>Lachnospirales</taxon>
        <taxon>Vallitaleaceae</taxon>
        <taxon>Vallitalea</taxon>
    </lineage>
</organism>
<accession>A0A8J8MKR3</accession>
<feature type="transmembrane region" description="Helical" evidence="1">
    <location>
        <begin position="55"/>
        <end position="85"/>
    </location>
</feature>
<feature type="transmembrane region" description="Helical" evidence="1">
    <location>
        <begin position="6"/>
        <end position="24"/>
    </location>
</feature>
<sequence length="188" mass="21231">MKSLILVFGVALVVNALLSFYIYRNKRNVEVFDFSLYILITAIIVRPLVEGGLEQWPVILMSTIIVVPLFTVLPLAVIGITSYVWKDFESVCKKIHSFSELKVINPIKNVNYCMYRLEDGTKVKLTKTVGDNRTKITISGGLNFKKAFGFRKRLMPTLKRIDDSKYNAVQSIIYGVMGVVAVVVSFIL</sequence>
<reference evidence="2" key="1">
    <citation type="submission" date="2020-07" db="EMBL/GenBank/DDBJ databases">
        <title>Vallitalea pronyensis genome.</title>
        <authorList>
            <person name="Postec A."/>
        </authorList>
    </citation>
    <scope>NUCLEOTIDE SEQUENCE</scope>
    <source>
        <strain evidence="2">FatNI3</strain>
    </source>
</reference>
<dbReference type="Proteomes" id="UP000683246">
    <property type="component" value="Chromosome"/>
</dbReference>
<dbReference type="RefSeq" id="WP_212694225.1">
    <property type="nucleotide sequence ID" value="NZ_CP058649.1"/>
</dbReference>
<dbReference type="EMBL" id="CP058649">
    <property type="protein sequence ID" value="QUI23540.1"/>
    <property type="molecule type" value="Genomic_DNA"/>
</dbReference>
<dbReference type="AlphaFoldDB" id="A0A8J8MKR3"/>
<evidence type="ECO:0000313" key="2">
    <source>
        <dbReference type="EMBL" id="QUI23540.1"/>
    </source>
</evidence>
<keyword evidence="3" id="KW-1185">Reference proteome</keyword>
<keyword evidence="1" id="KW-0472">Membrane</keyword>
<name>A0A8J8MKR3_9FIRM</name>
<evidence type="ECO:0000313" key="3">
    <source>
        <dbReference type="Proteomes" id="UP000683246"/>
    </source>
</evidence>
<feature type="transmembrane region" description="Helical" evidence="1">
    <location>
        <begin position="168"/>
        <end position="187"/>
    </location>
</feature>